<evidence type="ECO:0000256" key="1">
    <source>
        <dbReference type="ARBA" id="ARBA00006625"/>
    </source>
</evidence>
<dbReference type="AlphaFoldDB" id="A0A1E7ETJ5"/>
<comment type="similarity">
    <text evidence="1">Belongs to the peptidase C59 family.</text>
</comment>
<evidence type="ECO:0000313" key="6">
    <source>
        <dbReference type="Proteomes" id="UP000095751"/>
    </source>
</evidence>
<evidence type="ECO:0000313" key="5">
    <source>
        <dbReference type="EMBL" id="OEU09189.1"/>
    </source>
</evidence>
<evidence type="ECO:0000256" key="2">
    <source>
        <dbReference type="ARBA" id="ARBA00022801"/>
    </source>
</evidence>
<dbReference type="Proteomes" id="UP000095751">
    <property type="component" value="Unassembled WGS sequence"/>
</dbReference>
<evidence type="ECO:0000256" key="3">
    <source>
        <dbReference type="SAM" id="SignalP"/>
    </source>
</evidence>
<dbReference type="SUPFAM" id="SSF56235">
    <property type="entry name" value="N-terminal nucleophile aminohydrolases (Ntn hydrolases)"/>
    <property type="match status" value="2"/>
</dbReference>
<keyword evidence="3" id="KW-0732">Signal</keyword>
<accession>A0A1E7ETJ5</accession>
<feature type="signal peptide" evidence="3">
    <location>
        <begin position="1"/>
        <end position="17"/>
    </location>
</feature>
<dbReference type="InterPro" id="IPR029055">
    <property type="entry name" value="Ntn_hydrolases_N"/>
</dbReference>
<gene>
    <name evidence="5" type="ORF">FRACYDRAFT_249109</name>
</gene>
<organism evidence="5 6">
    <name type="scientific">Fragilariopsis cylindrus CCMP1102</name>
    <dbReference type="NCBI Taxonomy" id="635003"/>
    <lineage>
        <taxon>Eukaryota</taxon>
        <taxon>Sar</taxon>
        <taxon>Stramenopiles</taxon>
        <taxon>Ochrophyta</taxon>
        <taxon>Bacillariophyta</taxon>
        <taxon>Bacillariophyceae</taxon>
        <taxon>Bacillariophycidae</taxon>
        <taxon>Bacillariales</taxon>
        <taxon>Bacillariaceae</taxon>
        <taxon>Fragilariopsis</taxon>
    </lineage>
</organism>
<dbReference type="GO" id="GO:0016787">
    <property type="term" value="F:hydrolase activity"/>
    <property type="evidence" value="ECO:0007669"/>
    <property type="project" value="UniProtKB-KW"/>
</dbReference>
<reference evidence="5 6" key="1">
    <citation type="submission" date="2016-09" db="EMBL/GenBank/DDBJ databases">
        <title>Extensive genetic diversity and differential bi-allelic expression allows diatom success in the polar Southern Ocean.</title>
        <authorList>
            <consortium name="DOE Joint Genome Institute"/>
            <person name="Mock T."/>
            <person name="Otillar R.P."/>
            <person name="Strauss J."/>
            <person name="Dupont C."/>
            <person name="Frickenhaus S."/>
            <person name="Maumus F."/>
            <person name="Mcmullan M."/>
            <person name="Sanges R."/>
            <person name="Schmutz J."/>
            <person name="Toseland A."/>
            <person name="Valas R."/>
            <person name="Veluchamy A."/>
            <person name="Ward B.J."/>
            <person name="Allen A."/>
            <person name="Barry K."/>
            <person name="Falciatore A."/>
            <person name="Ferrante M."/>
            <person name="Fortunato A.E."/>
            <person name="Gloeckner G."/>
            <person name="Gruber A."/>
            <person name="Hipkin R."/>
            <person name="Janech M."/>
            <person name="Kroth P."/>
            <person name="Leese F."/>
            <person name="Lindquist E."/>
            <person name="Lyon B.R."/>
            <person name="Martin J."/>
            <person name="Mayer C."/>
            <person name="Parker M."/>
            <person name="Quesneville H."/>
            <person name="Raymond J."/>
            <person name="Uhlig C."/>
            <person name="Valentin K.U."/>
            <person name="Worden A.Z."/>
            <person name="Armbrust E.V."/>
            <person name="Bowler C."/>
            <person name="Green B."/>
            <person name="Moulton V."/>
            <person name="Van Oosterhout C."/>
            <person name="Grigoriev I."/>
        </authorList>
    </citation>
    <scope>NUCLEOTIDE SEQUENCE [LARGE SCALE GENOMIC DNA]</scope>
    <source>
        <strain evidence="5 6">CCMP1102</strain>
    </source>
</reference>
<dbReference type="InterPro" id="IPR029132">
    <property type="entry name" value="CBAH/NAAA_C"/>
</dbReference>
<dbReference type="KEGG" id="fcy:FRACYDRAFT_249109"/>
<dbReference type="OrthoDB" id="63199at2759"/>
<keyword evidence="6" id="KW-1185">Reference proteome</keyword>
<feature type="chain" id="PRO_5009192227" evidence="3">
    <location>
        <begin position="18"/>
        <end position="469"/>
    </location>
</feature>
<name>A0A1E7ETJ5_9STRA</name>
<dbReference type="PANTHER" id="PTHR35527">
    <property type="entry name" value="CHOLOYLGLYCINE HYDROLASE"/>
    <property type="match status" value="1"/>
</dbReference>
<sequence>MAIFALTLVGLAHITHACTSISTHDSDGNFVVGRTMELMGAKGALPHVLELNGLNHTQRQFDKSTSSIDKNPAGLIPWLIGVHPKDQKHGGCVLCEDSSIWNSKYSFVSVDIRIDLQSDDTILSGMLDEFNVTSDGSEIDNVLEFSTDGMNEAGLAVSSMFFHRSTYQTPPPVKNLPDVTLTPKSSLRVPISKNDVTANISTSSSPSLTKICWLDLSNWILGNFENVTELQDMLLKSDKETIYTIGPINPSLVFFNLHWRVDDSNGKSIVIEYVDGMLSIHNNTVGVVTNDPPFDWHLRNLGNYINLRPTSSIDPKTDTGFFQVDSDIGSVPFLPGTAANTIGVPGDYTSAGRFVRMFFLSQFAIFNEPINTVEDAIQLVSGLLESVFIPKGVIATKKGDPSNMFFGHEITQYTVMKVPQKKTFYYKDYYNNQWRKLDLSTMDLTKPAYRLLADGNLNIKDETEVFFDN</sequence>
<dbReference type="InParanoid" id="A0A1E7ETJ5"/>
<feature type="domain" description="Choloylglycine hydrolase/NAAA C-terminal" evidence="4">
    <location>
        <begin position="209"/>
        <end position="444"/>
    </location>
</feature>
<dbReference type="Pfam" id="PF02275">
    <property type="entry name" value="CBAH"/>
    <property type="match status" value="1"/>
</dbReference>
<dbReference type="InterPro" id="IPR052193">
    <property type="entry name" value="Peptidase_C59"/>
</dbReference>
<dbReference type="Gene3D" id="3.60.60.10">
    <property type="entry name" value="Penicillin V Acylase, Chain A"/>
    <property type="match status" value="1"/>
</dbReference>
<proteinExistence type="inferred from homology"/>
<evidence type="ECO:0000259" key="4">
    <source>
        <dbReference type="Pfam" id="PF02275"/>
    </source>
</evidence>
<dbReference type="PANTHER" id="PTHR35527:SF2">
    <property type="entry name" value="HYDROLASE"/>
    <property type="match status" value="1"/>
</dbReference>
<protein>
    <submittedName>
        <fullName evidence="5">N-terminal nucleophile aminohydrolase</fullName>
    </submittedName>
</protein>
<dbReference type="EMBL" id="KV784377">
    <property type="protein sequence ID" value="OEU09189.1"/>
    <property type="molecule type" value="Genomic_DNA"/>
</dbReference>
<keyword evidence="2 5" id="KW-0378">Hydrolase</keyword>